<dbReference type="OrthoDB" id="6515700at2759"/>
<feature type="compositionally biased region" description="Low complexity" evidence="1">
    <location>
        <begin position="261"/>
        <end position="270"/>
    </location>
</feature>
<evidence type="ECO:0000256" key="1">
    <source>
        <dbReference type="SAM" id="MobiDB-lite"/>
    </source>
</evidence>
<dbReference type="EMBL" id="JABSTR010000011">
    <property type="protein sequence ID" value="KAH9381232.1"/>
    <property type="molecule type" value="Genomic_DNA"/>
</dbReference>
<evidence type="ECO:0000256" key="2">
    <source>
        <dbReference type="SAM" id="Phobius"/>
    </source>
</evidence>
<gene>
    <name evidence="3" type="ORF">HPB48_014457</name>
</gene>
<organism evidence="3 4">
    <name type="scientific">Haemaphysalis longicornis</name>
    <name type="common">Bush tick</name>
    <dbReference type="NCBI Taxonomy" id="44386"/>
    <lineage>
        <taxon>Eukaryota</taxon>
        <taxon>Metazoa</taxon>
        <taxon>Ecdysozoa</taxon>
        <taxon>Arthropoda</taxon>
        <taxon>Chelicerata</taxon>
        <taxon>Arachnida</taxon>
        <taxon>Acari</taxon>
        <taxon>Parasitiformes</taxon>
        <taxon>Ixodida</taxon>
        <taxon>Ixodoidea</taxon>
        <taxon>Ixodidae</taxon>
        <taxon>Haemaphysalinae</taxon>
        <taxon>Haemaphysalis</taxon>
    </lineage>
</organism>
<feature type="compositionally biased region" description="Low complexity" evidence="1">
    <location>
        <begin position="291"/>
        <end position="303"/>
    </location>
</feature>
<dbReference type="Proteomes" id="UP000821853">
    <property type="component" value="Chromosome 9"/>
</dbReference>
<feature type="compositionally biased region" description="Polar residues" evidence="1">
    <location>
        <begin position="238"/>
        <end position="247"/>
    </location>
</feature>
<evidence type="ECO:0000313" key="3">
    <source>
        <dbReference type="EMBL" id="KAH9381232.1"/>
    </source>
</evidence>
<dbReference type="AlphaFoldDB" id="A0A9J6H2N0"/>
<keyword evidence="2" id="KW-0472">Membrane</keyword>
<feature type="region of interest" description="Disordered" evidence="1">
    <location>
        <begin position="414"/>
        <end position="458"/>
    </location>
</feature>
<feature type="region of interest" description="Disordered" evidence="1">
    <location>
        <begin position="238"/>
        <end position="387"/>
    </location>
</feature>
<keyword evidence="4" id="KW-1185">Reference proteome</keyword>
<keyword evidence="2" id="KW-1133">Transmembrane helix</keyword>
<comment type="caution">
    <text evidence="3">The sequence shown here is derived from an EMBL/GenBank/DDBJ whole genome shotgun (WGS) entry which is preliminary data.</text>
</comment>
<dbReference type="OMA" id="RYTHYRR"/>
<dbReference type="VEuPathDB" id="VectorBase:HLOH_064747"/>
<feature type="compositionally biased region" description="Basic and acidic residues" evidence="1">
    <location>
        <begin position="425"/>
        <end position="449"/>
    </location>
</feature>
<feature type="transmembrane region" description="Helical" evidence="2">
    <location>
        <begin position="187"/>
        <end position="210"/>
    </location>
</feature>
<name>A0A9J6H2N0_HAELO</name>
<keyword evidence="2" id="KW-0812">Transmembrane</keyword>
<sequence length="685" mass="75230">MTVTASETLSNCRYWHQEKERANHKNRGGSSEDSSILTRLIIQGPTDNVNKDDTRIQQDNAAENNDASPRRRNRFALGASRALRYTHYRRNFGQPCARDDDCRSERGLSCQEWVCRCAFDTPVRVQVQGIDTCLAAKYLYESCRYNQECSHRNAHMRCVDFLCYCPLPFELRANGDCLEARPSLGKLIAAISPAALLLIIMGTIGGTFIFRKIFHGEEQDDNTINFLRQNEQILSTQRSAATASVSIRTGPLKSWRPKKSQPPSNSRSPRPISPPVPFTRLLRVPPDQLRPDTFSPDPTSTTTVMKTSSFSPPVPFEKSSLTPFDKSSRRSAGRPPHLSVTGLMEKVFRSSTDSSEDDGIVLRVRRDSNRGAPAPKPSRKDSLALVRSGQRRGLLSFRKDNTINKDVDESAPSYEWEVTAPTHAATRDKTVAAEAEERPEKNTEQDNHSPHTLSSPFRRSKCVKFADDAISGAASDHQRFEKPPAGMTLKGVPSARFDGGMRVGSLKAETRFLSLDTRPTAAPVKRQQFWMAGLAQGDRAYDAATAKSIGVDKSRTETSSQGEVLSLGERNRLGVGTPFVSNEDSPFAESASIALSFLRSASPSYEVLPKPDINSSMLRAADALLFPAAEDDEVSGTRKKLNASLQNAEDSAGHAEDAKLVATFLSAVLEEPSSSDGAPAPSCCA</sequence>
<accession>A0A9J6H2N0</accession>
<evidence type="ECO:0008006" key="5">
    <source>
        <dbReference type="Google" id="ProtNLM"/>
    </source>
</evidence>
<evidence type="ECO:0000313" key="4">
    <source>
        <dbReference type="Proteomes" id="UP000821853"/>
    </source>
</evidence>
<proteinExistence type="predicted"/>
<protein>
    <recommendedName>
        <fullName evidence="5">EB domain-containing protein</fullName>
    </recommendedName>
</protein>
<reference evidence="3 4" key="1">
    <citation type="journal article" date="2020" name="Cell">
        <title>Large-Scale Comparative Analyses of Tick Genomes Elucidate Their Genetic Diversity and Vector Capacities.</title>
        <authorList>
            <consortium name="Tick Genome and Microbiome Consortium (TIGMIC)"/>
            <person name="Jia N."/>
            <person name="Wang J."/>
            <person name="Shi W."/>
            <person name="Du L."/>
            <person name="Sun Y."/>
            <person name="Zhan W."/>
            <person name="Jiang J.F."/>
            <person name="Wang Q."/>
            <person name="Zhang B."/>
            <person name="Ji P."/>
            <person name="Bell-Sakyi L."/>
            <person name="Cui X.M."/>
            <person name="Yuan T.T."/>
            <person name="Jiang B.G."/>
            <person name="Yang W.F."/>
            <person name="Lam T.T."/>
            <person name="Chang Q.C."/>
            <person name="Ding S.J."/>
            <person name="Wang X.J."/>
            <person name="Zhu J.G."/>
            <person name="Ruan X.D."/>
            <person name="Zhao L."/>
            <person name="Wei J.T."/>
            <person name="Ye R.Z."/>
            <person name="Que T.C."/>
            <person name="Du C.H."/>
            <person name="Zhou Y.H."/>
            <person name="Cheng J.X."/>
            <person name="Dai P.F."/>
            <person name="Guo W.B."/>
            <person name="Han X.H."/>
            <person name="Huang E.J."/>
            <person name="Li L.F."/>
            <person name="Wei W."/>
            <person name="Gao Y.C."/>
            <person name="Liu J.Z."/>
            <person name="Shao H.Z."/>
            <person name="Wang X."/>
            <person name="Wang C.C."/>
            <person name="Yang T.C."/>
            <person name="Huo Q.B."/>
            <person name="Li W."/>
            <person name="Chen H.Y."/>
            <person name="Chen S.E."/>
            <person name="Zhou L.G."/>
            <person name="Ni X.B."/>
            <person name="Tian J.H."/>
            <person name="Sheng Y."/>
            <person name="Liu T."/>
            <person name="Pan Y.S."/>
            <person name="Xia L.Y."/>
            <person name="Li J."/>
            <person name="Zhao F."/>
            <person name="Cao W.C."/>
        </authorList>
    </citation>
    <scope>NUCLEOTIDE SEQUENCE [LARGE SCALE GENOMIC DNA]</scope>
    <source>
        <strain evidence="3">HaeL-2018</strain>
    </source>
</reference>
<feature type="region of interest" description="Disordered" evidence="1">
    <location>
        <begin position="474"/>
        <end position="493"/>
    </location>
</feature>